<evidence type="ECO:0000313" key="2">
    <source>
        <dbReference type="EnsemblProtists" id="EOD12875"/>
    </source>
</evidence>
<dbReference type="Gene3D" id="3.30.1490.70">
    <property type="match status" value="1"/>
</dbReference>
<evidence type="ECO:0000313" key="3">
    <source>
        <dbReference type="Proteomes" id="UP000013827"/>
    </source>
</evidence>
<proteinExistence type="predicted"/>
<dbReference type="RefSeq" id="XP_005765304.1">
    <property type="nucleotide sequence ID" value="XM_005765247.1"/>
</dbReference>
<dbReference type="Pfam" id="PF09414">
    <property type="entry name" value="RNA_ligase"/>
    <property type="match status" value="1"/>
</dbReference>
<dbReference type="OMA" id="FGVSRIW"/>
<name>A0A0D3INP0_EMIH1</name>
<dbReference type="GeneID" id="17259028"/>
<evidence type="ECO:0000259" key="1">
    <source>
        <dbReference type="Pfam" id="PF09414"/>
    </source>
</evidence>
<dbReference type="PaxDb" id="2903-EOD12875"/>
<reference evidence="2" key="2">
    <citation type="submission" date="2024-10" db="UniProtKB">
        <authorList>
            <consortium name="EnsemblProtists"/>
        </authorList>
    </citation>
    <scope>IDENTIFICATION</scope>
</reference>
<dbReference type="EnsemblProtists" id="EOD12875">
    <property type="protein sequence ID" value="EOD12875"/>
    <property type="gene ID" value="EMIHUDRAFT_104037"/>
</dbReference>
<dbReference type="AlphaFoldDB" id="A0A0D3INP0"/>
<dbReference type="InterPro" id="IPR021122">
    <property type="entry name" value="RNA_ligase_dom_REL/Rnl2"/>
</dbReference>
<dbReference type="HOGENOM" id="CLU_068852_0_0_1"/>
<dbReference type="Gene3D" id="3.30.470.30">
    <property type="entry name" value="DNA ligase/mRNA capping enzyme"/>
    <property type="match status" value="1"/>
</dbReference>
<reference evidence="3" key="1">
    <citation type="journal article" date="2013" name="Nature">
        <title>Pan genome of the phytoplankton Emiliania underpins its global distribution.</title>
        <authorList>
            <person name="Read B.A."/>
            <person name="Kegel J."/>
            <person name="Klute M.J."/>
            <person name="Kuo A."/>
            <person name="Lefebvre S.C."/>
            <person name="Maumus F."/>
            <person name="Mayer C."/>
            <person name="Miller J."/>
            <person name="Monier A."/>
            <person name="Salamov A."/>
            <person name="Young J."/>
            <person name="Aguilar M."/>
            <person name="Claverie J.M."/>
            <person name="Frickenhaus S."/>
            <person name="Gonzalez K."/>
            <person name="Herman E.K."/>
            <person name="Lin Y.C."/>
            <person name="Napier J."/>
            <person name="Ogata H."/>
            <person name="Sarno A.F."/>
            <person name="Shmutz J."/>
            <person name="Schroeder D."/>
            <person name="de Vargas C."/>
            <person name="Verret F."/>
            <person name="von Dassow P."/>
            <person name="Valentin K."/>
            <person name="Van de Peer Y."/>
            <person name="Wheeler G."/>
            <person name="Dacks J.B."/>
            <person name="Delwiche C.F."/>
            <person name="Dyhrman S.T."/>
            <person name="Glockner G."/>
            <person name="John U."/>
            <person name="Richards T."/>
            <person name="Worden A.Z."/>
            <person name="Zhang X."/>
            <person name="Grigoriev I.V."/>
            <person name="Allen A.E."/>
            <person name="Bidle K."/>
            <person name="Borodovsky M."/>
            <person name="Bowler C."/>
            <person name="Brownlee C."/>
            <person name="Cock J.M."/>
            <person name="Elias M."/>
            <person name="Gladyshev V.N."/>
            <person name="Groth M."/>
            <person name="Guda C."/>
            <person name="Hadaegh A."/>
            <person name="Iglesias-Rodriguez M.D."/>
            <person name="Jenkins J."/>
            <person name="Jones B.M."/>
            <person name="Lawson T."/>
            <person name="Leese F."/>
            <person name="Lindquist E."/>
            <person name="Lobanov A."/>
            <person name="Lomsadze A."/>
            <person name="Malik S.B."/>
            <person name="Marsh M.E."/>
            <person name="Mackinder L."/>
            <person name="Mock T."/>
            <person name="Mueller-Roeber B."/>
            <person name="Pagarete A."/>
            <person name="Parker M."/>
            <person name="Probert I."/>
            <person name="Quesneville H."/>
            <person name="Raines C."/>
            <person name="Rensing S.A."/>
            <person name="Riano-Pachon D.M."/>
            <person name="Richier S."/>
            <person name="Rokitta S."/>
            <person name="Shiraiwa Y."/>
            <person name="Soanes D.M."/>
            <person name="van der Giezen M."/>
            <person name="Wahlund T.M."/>
            <person name="Williams B."/>
            <person name="Wilson W."/>
            <person name="Wolfe G."/>
            <person name="Wurch L.L."/>
        </authorList>
    </citation>
    <scope>NUCLEOTIDE SEQUENCE</scope>
</reference>
<dbReference type="eggNOG" id="ENOG502S5WF">
    <property type="taxonomic scope" value="Eukaryota"/>
</dbReference>
<dbReference type="SUPFAM" id="SSF56091">
    <property type="entry name" value="DNA ligase/mRNA capping enzyme, catalytic domain"/>
    <property type="match status" value="1"/>
</dbReference>
<organism evidence="2 3">
    <name type="scientific">Emiliania huxleyi (strain CCMP1516)</name>
    <dbReference type="NCBI Taxonomy" id="280463"/>
    <lineage>
        <taxon>Eukaryota</taxon>
        <taxon>Haptista</taxon>
        <taxon>Haptophyta</taxon>
        <taxon>Prymnesiophyceae</taxon>
        <taxon>Isochrysidales</taxon>
        <taxon>Noelaerhabdaceae</taxon>
        <taxon>Emiliania</taxon>
    </lineage>
</organism>
<sequence>MGFTKYPKIPLSTKDMPDLPAGAEWIVTEKLHGANFSVACDADGKVEFAKRSGPLPLEEDFYSFRSQRLDRRLQEPARRVRALAVRCGLAASGDSVCVFGELVGGHYPHPDVNPVPGLQPVQRGVWYSPDLRFIGFDLAVTPHHQPPRYTDFDAAASCCEAAGFLFAAVLARGTLPHCLESPIRFSSRLPARLGLPSLEDDNLAEGVVVRTAREGLPLRTLLKRKIDEFGETRYSSPNWAAAKSGGARAASGPHDLLRYEAMARVTESRFEAVESKTGRLDAADKVACRKVLEDLKEDVRLALVEDGVASSEAALAEALSQELCDELDRACRGLIGSVVGRRARQERSARGVGG</sequence>
<dbReference type="KEGG" id="ehx:EMIHUDRAFT_104037"/>
<keyword evidence="3" id="KW-1185">Reference proteome</keyword>
<dbReference type="Proteomes" id="UP000013827">
    <property type="component" value="Unassembled WGS sequence"/>
</dbReference>
<accession>A0A0D3INP0</accession>
<protein>
    <recommendedName>
        <fullName evidence="1">RNA ligase domain-containing protein</fullName>
    </recommendedName>
</protein>
<feature type="domain" description="RNA ligase" evidence="1">
    <location>
        <begin position="24"/>
        <end position="214"/>
    </location>
</feature>